<dbReference type="OrthoDB" id="598142at2"/>
<reference evidence="2 3" key="1">
    <citation type="submission" date="2019-03" db="EMBL/GenBank/DDBJ databases">
        <title>Genomic Encyclopedia of Type Strains, Phase IV (KMG-IV): sequencing the most valuable type-strain genomes for metagenomic binning, comparative biology and taxonomic classification.</title>
        <authorList>
            <person name="Goeker M."/>
        </authorList>
    </citation>
    <scope>NUCLEOTIDE SEQUENCE [LARGE SCALE GENOMIC DNA]</scope>
    <source>
        <strain evidence="2 3">DSM 24830</strain>
    </source>
</reference>
<gene>
    <name evidence="2" type="ORF">EV695_2501</name>
</gene>
<dbReference type="Proteomes" id="UP000294887">
    <property type="component" value="Unassembled WGS sequence"/>
</dbReference>
<dbReference type="AlphaFoldDB" id="A0A4R1EX39"/>
<keyword evidence="3" id="KW-1185">Reference proteome</keyword>
<proteinExistence type="predicted"/>
<protein>
    <submittedName>
        <fullName evidence="2">Uncharacterized protein DUF3127</fullName>
    </submittedName>
</protein>
<dbReference type="RefSeq" id="WP_131906292.1">
    <property type="nucleotide sequence ID" value="NZ_BAAAFU010000006.1"/>
</dbReference>
<dbReference type="Pfam" id="PF11325">
    <property type="entry name" value="DUF3127"/>
    <property type="match status" value="1"/>
</dbReference>
<name>A0A4R1EX39_9GAMM</name>
<dbReference type="InterPro" id="IPR021474">
    <property type="entry name" value="DUF3127"/>
</dbReference>
<evidence type="ECO:0000256" key="1">
    <source>
        <dbReference type="SAM" id="MobiDB-lite"/>
    </source>
</evidence>
<dbReference type="EMBL" id="SMFQ01000004">
    <property type="protein sequence ID" value="TCJ84544.1"/>
    <property type="molecule type" value="Genomic_DNA"/>
</dbReference>
<comment type="caution">
    <text evidence="2">The sequence shown here is derived from an EMBL/GenBank/DDBJ whole genome shotgun (WGS) entry which is preliminary data.</text>
</comment>
<organism evidence="2 3">
    <name type="scientific">Cocleimonas flava</name>
    <dbReference type="NCBI Taxonomy" id="634765"/>
    <lineage>
        <taxon>Bacteria</taxon>
        <taxon>Pseudomonadati</taxon>
        <taxon>Pseudomonadota</taxon>
        <taxon>Gammaproteobacteria</taxon>
        <taxon>Thiotrichales</taxon>
        <taxon>Thiotrichaceae</taxon>
        <taxon>Cocleimonas</taxon>
    </lineage>
</organism>
<accession>A0A4R1EX39</accession>
<feature type="region of interest" description="Disordered" evidence="1">
    <location>
        <begin position="100"/>
        <end position="127"/>
    </location>
</feature>
<evidence type="ECO:0000313" key="3">
    <source>
        <dbReference type="Proteomes" id="UP000294887"/>
    </source>
</evidence>
<sequence length="127" mass="14096">MSKSYEAQGTVHSIGQTTEYGNNGFTKREFVIQLTGPDENSQYPNYVALELIKDKCELMDKHNIGDEIQVTFNLSGRLWSSGDKPEKCFTSLQAWKVSAVSGADNQEAPPESWADNGAPPFDDECPF</sequence>
<evidence type="ECO:0000313" key="2">
    <source>
        <dbReference type="EMBL" id="TCJ84544.1"/>
    </source>
</evidence>